<proteinExistence type="predicted"/>
<dbReference type="InterPro" id="IPR043502">
    <property type="entry name" value="DNA/RNA_pol_sf"/>
</dbReference>
<dbReference type="RefSeq" id="WP_303734128.1">
    <property type="nucleotide sequence ID" value="NZ_CAKZHK010000007.1"/>
</dbReference>
<dbReference type="EMBL" id="QFRA01000003">
    <property type="protein sequence ID" value="PZR06097.1"/>
    <property type="molecule type" value="Genomic_DNA"/>
</dbReference>
<protein>
    <recommendedName>
        <fullName evidence="3">DNA-directed DNA polymerase</fullName>
    </recommendedName>
</protein>
<organism evidence="1 2">
    <name type="scientific">Corynebacterium kroppenstedtii</name>
    <dbReference type="NCBI Taxonomy" id="161879"/>
    <lineage>
        <taxon>Bacteria</taxon>
        <taxon>Bacillati</taxon>
        <taxon>Actinomycetota</taxon>
        <taxon>Actinomycetes</taxon>
        <taxon>Mycobacteriales</taxon>
        <taxon>Corynebacteriaceae</taxon>
        <taxon>Corynebacterium</taxon>
    </lineage>
</organism>
<evidence type="ECO:0000313" key="1">
    <source>
        <dbReference type="EMBL" id="PZR06097.1"/>
    </source>
</evidence>
<accession>A0A2W5SWJ2</accession>
<sequence>MVVDRDVAKQTFGKGSLAELLIKVATNSCYGKLAQDVAEQNGWDAWREEMEAVGGSAVTSPHQANMITSLVRSSLLAVANSVDILSVTTDGFISTVLDIESLPCYGVAEIFRDSREAITGDKTVWEVKHKQSDLLSLSTRGNVSLDPGGVLAKAGLKTPQWHREGQL</sequence>
<gene>
    <name evidence="1" type="ORF">DI525_01975</name>
</gene>
<reference evidence="1 2" key="1">
    <citation type="submission" date="2017-08" db="EMBL/GenBank/DDBJ databases">
        <title>Infants hospitalized years apart are colonized by the same room-sourced microbial strains.</title>
        <authorList>
            <person name="Brooks B."/>
            <person name="Olm M.R."/>
            <person name="Firek B.A."/>
            <person name="Baker R."/>
            <person name="Thomas B.C."/>
            <person name="Morowitz M.J."/>
            <person name="Banfield J.F."/>
        </authorList>
    </citation>
    <scope>NUCLEOTIDE SEQUENCE [LARGE SCALE GENOMIC DNA]</scope>
    <source>
        <strain evidence="1">S2_003_000_R1_3</strain>
    </source>
</reference>
<dbReference type="Proteomes" id="UP000249432">
    <property type="component" value="Unassembled WGS sequence"/>
</dbReference>
<name>A0A2W5SWJ2_9CORY</name>
<comment type="caution">
    <text evidence="1">The sequence shown here is derived from an EMBL/GenBank/DDBJ whole genome shotgun (WGS) entry which is preliminary data.</text>
</comment>
<dbReference type="AlphaFoldDB" id="A0A2W5SWJ2"/>
<evidence type="ECO:0008006" key="3">
    <source>
        <dbReference type="Google" id="ProtNLM"/>
    </source>
</evidence>
<evidence type="ECO:0000313" key="2">
    <source>
        <dbReference type="Proteomes" id="UP000249432"/>
    </source>
</evidence>
<dbReference type="SUPFAM" id="SSF56672">
    <property type="entry name" value="DNA/RNA polymerases"/>
    <property type="match status" value="1"/>
</dbReference>